<evidence type="ECO:0000313" key="12">
    <source>
        <dbReference type="Proteomes" id="UP001054837"/>
    </source>
</evidence>
<organism evidence="11 12">
    <name type="scientific">Caerostris darwini</name>
    <dbReference type="NCBI Taxonomy" id="1538125"/>
    <lineage>
        <taxon>Eukaryota</taxon>
        <taxon>Metazoa</taxon>
        <taxon>Ecdysozoa</taxon>
        <taxon>Arthropoda</taxon>
        <taxon>Chelicerata</taxon>
        <taxon>Arachnida</taxon>
        <taxon>Araneae</taxon>
        <taxon>Araneomorphae</taxon>
        <taxon>Entelegynae</taxon>
        <taxon>Araneoidea</taxon>
        <taxon>Araneidae</taxon>
        <taxon>Caerostris</taxon>
    </lineage>
</organism>
<dbReference type="EC" id="2.7.7.48" evidence="8"/>
<dbReference type="Proteomes" id="UP001054837">
    <property type="component" value="Unassembled WGS sequence"/>
</dbReference>
<dbReference type="InterPro" id="IPR057596">
    <property type="entry name" value="RDRP_core"/>
</dbReference>
<evidence type="ECO:0000259" key="10">
    <source>
        <dbReference type="Pfam" id="PF26253"/>
    </source>
</evidence>
<keyword evidence="6" id="KW-0943">RNA-mediated gene silencing</keyword>
<comment type="catalytic activity">
    <reaction evidence="7 8">
        <text>RNA(n) + a ribonucleoside 5'-triphosphate = RNA(n+1) + diphosphate</text>
        <dbReference type="Rhea" id="RHEA:21248"/>
        <dbReference type="Rhea" id="RHEA-COMP:14527"/>
        <dbReference type="Rhea" id="RHEA-COMP:17342"/>
        <dbReference type="ChEBI" id="CHEBI:33019"/>
        <dbReference type="ChEBI" id="CHEBI:61557"/>
        <dbReference type="ChEBI" id="CHEBI:140395"/>
        <dbReference type="EC" id="2.7.7.48"/>
    </reaction>
</comment>
<accession>A0AAV4PZB9</accession>
<dbReference type="Pfam" id="PF05183">
    <property type="entry name" value="RdRP"/>
    <property type="match status" value="1"/>
</dbReference>
<evidence type="ECO:0000256" key="7">
    <source>
        <dbReference type="ARBA" id="ARBA00048744"/>
    </source>
</evidence>
<keyword evidence="3 8" id="KW-0808">Transferase</keyword>
<comment type="caution">
    <text evidence="11">The sequence shown here is derived from an EMBL/GenBank/DDBJ whole genome shotgun (WGS) entry which is preliminary data.</text>
</comment>
<keyword evidence="4 8" id="KW-0548">Nucleotidyltransferase</keyword>
<name>A0AAV4PZB9_9ARAC</name>
<feature type="domain" description="RDRP core" evidence="9">
    <location>
        <begin position="464"/>
        <end position="1066"/>
    </location>
</feature>
<comment type="similarity">
    <text evidence="1 8">Belongs to the RdRP family.</text>
</comment>
<feature type="domain" description="RDRP C-terminal head" evidence="10">
    <location>
        <begin position="1100"/>
        <end position="1229"/>
    </location>
</feature>
<keyword evidence="12" id="KW-1185">Reference proteome</keyword>
<dbReference type="PANTHER" id="PTHR23079">
    <property type="entry name" value="RNA-DEPENDENT RNA POLYMERASE"/>
    <property type="match status" value="1"/>
</dbReference>
<dbReference type="EMBL" id="BPLQ01003669">
    <property type="protein sequence ID" value="GIY02407.1"/>
    <property type="molecule type" value="Genomic_DNA"/>
</dbReference>
<evidence type="ECO:0000256" key="1">
    <source>
        <dbReference type="ARBA" id="ARBA00005762"/>
    </source>
</evidence>
<evidence type="ECO:0000256" key="5">
    <source>
        <dbReference type="ARBA" id="ARBA00022884"/>
    </source>
</evidence>
<dbReference type="GO" id="GO:0031380">
    <property type="term" value="C:nuclear RNA-directed RNA polymerase complex"/>
    <property type="evidence" value="ECO:0007669"/>
    <property type="project" value="TreeGrafter"/>
</dbReference>
<dbReference type="Pfam" id="PF26253">
    <property type="entry name" value="RdRP_head"/>
    <property type="match status" value="1"/>
</dbReference>
<evidence type="ECO:0000256" key="6">
    <source>
        <dbReference type="ARBA" id="ARBA00023158"/>
    </source>
</evidence>
<dbReference type="InterPro" id="IPR007855">
    <property type="entry name" value="RDRP"/>
</dbReference>
<dbReference type="InterPro" id="IPR058752">
    <property type="entry name" value="RDRP_C_head"/>
</dbReference>
<evidence type="ECO:0000259" key="9">
    <source>
        <dbReference type="Pfam" id="PF05183"/>
    </source>
</evidence>
<evidence type="ECO:0000256" key="3">
    <source>
        <dbReference type="ARBA" id="ARBA00022679"/>
    </source>
</evidence>
<keyword evidence="2 8" id="KW-0696">RNA-directed RNA polymerase</keyword>
<evidence type="ECO:0000256" key="4">
    <source>
        <dbReference type="ARBA" id="ARBA00022695"/>
    </source>
</evidence>
<gene>
    <name evidence="11" type="primary">RDR1</name>
    <name evidence="11" type="ORF">CDAR_576241</name>
</gene>
<evidence type="ECO:0000256" key="8">
    <source>
        <dbReference type="RuleBase" id="RU363098"/>
    </source>
</evidence>
<dbReference type="PANTHER" id="PTHR23079:SF55">
    <property type="entry name" value="RNA-DIRECTED RNA POLYMERASE"/>
    <property type="match status" value="1"/>
</dbReference>
<evidence type="ECO:0000256" key="2">
    <source>
        <dbReference type="ARBA" id="ARBA00022484"/>
    </source>
</evidence>
<protein>
    <recommendedName>
        <fullName evidence="8">RNA-dependent RNA polymerase</fullName>
        <ecNumber evidence="8">2.7.7.48</ecNumber>
    </recommendedName>
</protein>
<proteinExistence type="inferred from homology"/>
<dbReference type="GO" id="GO:0003968">
    <property type="term" value="F:RNA-directed RNA polymerase activity"/>
    <property type="evidence" value="ECO:0007669"/>
    <property type="project" value="UniProtKB-KW"/>
</dbReference>
<dbReference type="GO" id="GO:0030422">
    <property type="term" value="P:siRNA processing"/>
    <property type="evidence" value="ECO:0007669"/>
    <property type="project" value="TreeGrafter"/>
</dbReference>
<reference evidence="11 12" key="1">
    <citation type="submission" date="2021-06" db="EMBL/GenBank/DDBJ databases">
        <title>Caerostris darwini draft genome.</title>
        <authorList>
            <person name="Kono N."/>
            <person name="Arakawa K."/>
        </authorList>
    </citation>
    <scope>NUCLEOTIDE SEQUENCE [LARGE SCALE GENOMIC DNA]</scope>
</reference>
<keyword evidence="5 8" id="KW-0694">RNA-binding</keyword>
<evidence type="ECO:0000313" key="11">
    <source>
        <dbReference type="EMBL" id="GIY02407.1"/>
    </source>
</evidence>
<sequence length="1497" mass="174986">MDEQFLNLEFLWLLSREASLYLNQVLKAKPNDSSLKLSGPLLQLKKDLSTFCGFPIFIKDCKKKVEYTKSNNERNEKKSKNEYSLFHLEFYFDVFCTTHIEKNPEDDFKRFAKLFSSTNYGIPISNIYLKFTSAPPIIENRLSSENRTMDLNKFSLGNFIELNKFYERFDSKTSLEKDKYKITQVKLLLLHDYKKLILYFLVGKNCPLKKRNSTTHRWFKLELQYPSINSIVISKADNLIIYIRMLLPPLLYSIIQDEDANEDCVSFYEIDYKTNWTRAIDLYENSPTFLKKEFSMNTVLKIDFKSDKYDFIFHLLTFYKSIQLFFAPVIVIKSPSPSVNLQLNFISKFKCSIENQEEFECFYALQCLLTHSFEINDQLVVWQEIDAIKSFLQEKCEQKPNVLCRAFYYIFEVISNGNVINFFECLKYLYELLQNEEAFVVTEGFSNGKISEVSQMLLIKRAIFTPTHLCLFPPQPILKSRALRDCNPYYSLRISIKDINMDSINYSTKSYSSNSMELQKKFFNKYYKNILLNGLHIGKRNYKYVGSSSSQLKSHGLWFYAKDSKNKTADDLRKQFGSFEKICNVPKYMARMGQTFSQSLGYIEIPQEWTNVKSPDPDIEGGIKIYLTFSNSKSDVKKLLKGEDVEMQDAMPDPCKPQSENFEPYTFSDGVGRISKELAEEIYKKFDVEDQKPSAMQIRYAGCKGMLVMDPRLEGKTIKFRKSMKKFDSDHTSLEILKFSEKRACFLNRPLITILEQLGISKEIFLKLQKEMVQKHISSMFHEWDAYHFLNRHALLRIDFLRVYTAEIHFTEDPLFRSMIYALFQKQLDLLKNKANIEIPVNKGRSMFGVMDDTFTLVYGQVFIQYSEWKSDKPIIFKGIVVVTKNPCLHPGDVRKFQAVDVKELHHIVDCIVFPAKGSRPHPDEMAGSDLDGDEYQILWMEELIFPTENFPPMHYASKDKPKELNRPITISDEIDHICDYIYNDNVGQIANAHLALADQLKDGIFNPICIRLAKLTSIALDFAKSGKRASFNYKDRAFRYPDFMQKLNEKKSYLSRNALGFIFRSCKRLELGLETEKREIDYKLDDSLVHEKWEEKYKLSASRVYEKYCKKIQFYMNAYGFENEGQLLAGALIHPPNLYENRHDMSNLMNLVEFEVQWIFRNLERNFFEEFDGKPKDDKFTDEMFQKASAWYMVTYSKNEKHGMHFFGLPWAVSDVLAELKLKNRSTNPDSKIPSMSLLEETIDKSVSKHFKMLSSDASCEAIHENRTLVLDVAYKILTRWIKSQKEYFSDPDLKKLHKCISKEFEFLTSDLIAGDVCYIAKLKRDDNIRRAISPSYNVIETILHVANLGVDNSSIHRTDVQQELGLLAWVTLVKLACTYNPQYLGVPNLKGEYATTVFYRNQDNVIETLQLPLFEKDNKESTRFSIKITRDVDGVKQYLKEQAKLKDIDFRIIYNKNGDDFARITARGTRYSIERLKDIVVMDEFFDAVVFNQPL</sequence>
<dbReference type="GO" id="GO:0003723">
    <property type="term" value="F:RNA binding"/>
    <property type="evidence" value="ECO:0007669"/>
    <property type="project" value="UniProtKB-KW"/>
</dbReference>